<feature type="non-terminal residue" evidence="1">
    <location>
        <position position="76"/>
    </location>
</feature>
<protein>
    <submittedName>
        <fullName evidence="1">Xylem serine proteinase 1-like</fullName>
    </submittedName>
</protein>
<proteinExistence type="predicted"/>
<dbReference type="AlphaFoldDB" id="A0A392PQ38"/>
<name>A0A392PQ38_9FABA</name>
<comment type="caution">
    <text evidence="1">The sequence shown here is derived from an EMBL/GenBank/DDBJ whole genome shotgun (WGS) entry which is preliminary data.</text>
</comment>
<reference evidence="1 2" key="1">
    <citation type="journal article" date="2018" name="Front. Plant Sci.">
        <title>Red Clover (Trifolium pratense) and Zigzag Clover (T. medium) - A Picture of Genomic Similarities and Differences.</title>
        <authorList>
            <person name="Dluhosova J."/>
            <person name="Istvanek J."/>
            <person name="Nedelnik J."/>
            <person name="Repkova J."/>
        </authorList>
    </citation>
    <scope>NUCLEOTIDE SEQUENCE [LARGE SCALE GENOMIC DNA]</scope>
    <source>
        <strain evidence="2">cv. 10/8</strain>
        <tissue evidence="1">Leaf</tissue>
    </source>
</reference>
<sequence length="76" mass="8208">MQGEGVNIFSPKQKQYPLVNGMDAARASSSKENAKTWSTEAVVKAIGGIGTIVEYDEFEDVPEIFIAPATFVNRSA</sequence>
<accession>A0A392PQ38</accession>
<dbReference type="EMBL" id="LXQA010088646">
    <property type="protein sequence ID" value="MCI13550.1"/>
    <property type="molecule type" value="Genomic_DNA"/>
</dbReference>
<evidence type="ECO:0000313" key="1">
    <source>
        <dbReference type="EMBL" id="MCI13550.1"/>
    </source>
</evidence>
<dbReference type="Proteomes" id="UP000265520">
    <property type="component" value="Unassembled WGS sequence"/>
</dbReference>
<keyword evidence="2" id="KW-1185">Reference proteome</keyword>
<evidence type="ECO:0000313" key="2">
    <source>
        <dbReference type="Proteomes" id="UP000265520"/>
    </source>
</evidence>
<organism evidence="1 2">
    <name type="scientific">Trifolium medium</name>
    <dbReference type="NCBI Taxonomy" id="97028"/>
    <lineage>
        <taxon>Eukaryota</taxon>
        <taxon>Viridiplantae</taxon>
        <taxon>Streptophyta</taxon>
        <taxon>Embryophyta</taxon>
        <taxon>Tracheophyta</taxon>
        <taxon>Spermatophyta</taxon>
        <taxon>Magnoliopsida</taxon>
        <taxon>eudicotyledons</taxon>
        <taxon>Gunneridae</taxon>
        <taxon>Pentapetalae</taxon>
        <taxon>rosids</taxon>
        <taxon>fabids</taxon>
        <taxon>Fabales</taxon>
        <taxon>Fabaceae</taxon>
        <taxon>Papilionoideae</taxon>
        <taxon>50 kb inversion clade</taxon>
        <taxon>NPAAA clade</taxon>
        <taxon>Hologalegina</taxon>
        <taxon>IRL clade</taxon>
        <taxon>Trifolieae</taxon>
        <taxon>Trifolium</taxon>
    </lineage>
</organism>